<keyword evidence="2" id="KW-1185">Reference proteome</keyword>
<evidence type="ECO:0008006" key="3">
    <source>
        <dbReference type="Google" id="ProtNLM"/>
    </source>
</evidence>
<evidence type="ECO:0000313" key="2">
    <source>
        <dbReference type="Proteomes" id="UP000732105"/>
    </source>
</evidence>
<protein>
    <recommendedName>
        <fullName evidence="3">Outer membrane protein beta-barrel domain-containing protein</fullName>
    </recommendedName>
</protein>
<organism evidence="1 2">
    <name type="scientific">Marinifilum caeruleilacunae</name>
    <dbReference type="NCBI Taxonomy" id="2499076"/>
    <lineage>
        <taxon>Bacteria</taxon>
        <taxon>Pseudomonadati</taxon>
        <taxon>Bacteroidota</taxon>
        <taxon>Bacteroidia</taxon>
        <taxon>Marinilabiliales</taxon>
        <taxon>Marinifilaceae</taxon>
    </lineage>
</organism>
<dbReference type="RefSeq" id="WP_171596857.1">
    <property type="nucleotide sequence ID" value="NZ_RZNH01000037.1"/>
</dbReference>
<evidence type="ECO:0000313" key="1">
    <source>
        <dbReference type="EMBL" id="NOU61600.1"/>
    </source>
</evidence>
<comment type="caution">
    <text evidence="1">The sequence shown here is derived from an EMBL/GenBank/DDBJ whole genome shotgun (WGS) entry which is preliminary data.</text>
</comment>
<proteinExistence type="predicted"/>
<gene>
    <name evidence="1" type="ORF">ELS83_17500</name>
</gene>
<accession>A0ABX1WZP9</accession>
<sequence>MIYILTRINLILLILILLATPVLAQKKLKASLRVGAGAVLNTGIDGVGFNMELPIQACKYFEFSPSVSYARIKPNYETDYKQQVYLQNSTNNSISYGGRTYQLGNSNFFTSSNSQFGLDLNVRFKPLSFLSKQLPFDIALGIGYGYKSGMDILENSSDNGNYWIAHRSWNSMEWNPFLLDVNYQLNKKHKLGVHFNIYGGNDHISQLGFHFITCL</sequence>
<dbReference type="Proteomes" id="UP000732105">
    <property type="component" value="Unassembled WGS sequence"/>
</dbReference>
<name>A0ABX1WZP9_9BACT</name>
<dbReference type="EMBL" id="RZNH01000037">
    <property type="protein sequence ID" value="NOU61600.1"/>
    <property type="molecule type" value="Genomic_DNA"/>
</dbReference>
<reference evidence="1 2" key="1">
    <citation type="submission" date="2018-12" db="EMBL/GenBank/DDBJ databases">
        <title>Marinifilum JC070 sp. nov., a marine bacterium isolated from Yongle Blue Hole in the South China Sea.</title>
        <authorList>
            <person name="Fu T."/>
        </authorList>
    </citation>
    <scope>NUCLEOTIDE SEQUENCE [LARGE SCALE GENOMIC DNA]</scope>
    <source>
        <strain evidence="1 2">JC070</strain>
    </source>
</reference>